<reference evidence="1 2" key="1">
    <citation type="journal article" date="2015" name="Parasit. Vectors">
        <title>Draft genome of the scabies mite.</title>
        <authorList>
            <person name="Rider S.D.Jr."/>
            <person name="Morgan M.S."/>
            <person name="Arlian L.G."/>
        </authorList>
    </citation>
    <scope>NUCLEOTIDE SEQUENCE [LARGE SCALE GENOMIC DNA]</scope>
    <source>
        <strain evidence="1">Arlian Lab</strain>
    </source>
</reference>
<dbReference type="EMBL" id="JXLN01002982">
    <property type="protein sequence ID" value="KPM02813.1"/>
    <property type="molecule type" value="Genomic_DNA"/>
</dbReference>
<organism evidence="1 2">
    <name type="scientific">Sarcoptes scabiei</name>
    <name type="common">Itch mite</name>
    <name type="synonym">Acarus scabiei</name>
    <dbReference type="NCBI Taxonomy" id="52283"/>
    <lineage>
        <taxon>Eukaryota</taxon>
        <taxon>Metazoa</taxon>
        <taxon>Ecdysozoa</taxon>
        <taxon>Arthropoda</taxon>
        <taxon>Chelicerata</taxon>
        <taxon>Arachnida</taxon>
        <taxon>Acari</taxon>
        <taxon>Acariformes</taxon>
        <taxon>Sarcoptiformes</taxon>
        <taxon>Astigmata</taxon>
        <taxon>Psoroptidia</taxon>
        <taxon>Sarcoptoidea</taxon>
        <taxon>Sarcoptidae</taxon>
        <taxon>Sarcoptinae</taxon>
        <taxon>Sarcoptes</taxon>
    </lineage>
</organism>
<dbReference type="AlphaFoldDB" id="A0A131ZVK9"/>
<proteinExistence type="predicted"/>
<sequence>MSDCLLAQQLSIRILESINDNLQCRSKTIDFVNGAVIVSAKWQLINWIRIELIESNNSFEKLFRYAQILFSDDIAEKDVCYISPQLWFNIRLQPLIHQDLEKFFHKFPLIEKRSKLKV</sequence>
<gene>
    <name evidence="1" type="ORF">QR98_0012350</name>
</gene>
<name>A0A131ZVK9_SARSC</name>
<evidence type="ECO:0000313" key="2">
    <source>
        <dbReference type="Proteomes" id="UP000616769"/>
    </source>
</evidence>
<dbReference type="OrthoDB" id="432953at2759"/>
<accession>A0A131ZVK9</accession>
<comment type="caution">
    <text evidence="1">The sequence shown here is derived from an EMBL/GenBank/DDBJ whole genome shotgun (WGS) entry which is preliminary data.</text>
</comment>
<dbReference type="VEuPathDB" id="VectorBase:SSCA009340"/>
<protein>
    <submittedName>
        <fullName evidence="1">Uncharacterized protein</fullName>
    </submittedName>
</protein>
<evidence type="ECO:0000313" key="1">
    <source>
        <dbReference type="EMBL" id="KPM02813.1"/>
    </source>
</evidence>
<dbReference type="Proteomes" id="UP000616769">
    <property type="component" value="Unassembled WGS sequence"/>
</dbReference>